<organism evidence="7 8">
    <name type="scientific">Iphiclides podalirius</name>
    <name type="common">scarce swallowtail</name>
    <dbReference type="NCBI Taxonomy" id="110791"/>
    <lineage>
        <taxon>Eukaryota</taxon>
        <taxon>Metazoa</taxon>
        <taxon>Ecdysozoa</taxon>
        <taxon>Arthropoda</taxon>
        <taxon>Hexapoda</taxon>
        <taxon>Insecta</taxon>
        <taxon>Pterygota</taxon>
        <taxon>Neoptera</taxon>
        <taxon>Endopterygota</taxon>
        <taxon>Lepidoptera</taxon>
        <taxon>Glossata</taxon>
        <taxon>Ditrysia</taxon>
        <taxon>Papilionoidea</taxon>
        <taxon>Papilionidae</taxon>
        <taxon>Papilioninae</taxon>
        <taxon>Iphiclides</taxon>
    </lineage>
</organism>
<evidence type="ECO:0000313" key="7">
    <source>
        <dbReference type="EMBL" id="CAH2074608.1"/>
    </source>
</evidence>
<sequence>MKPRSVRCMKFFLTLFNIICILFGLVLMAVCAINVRDFKAGPEPALSRGVLSFLLTLGLGLVVTAVVGCVGALRENVKILYVHACFFIFLVSVEVVVAVGAAVLSAWMGLGSELRVNFYKNSTAVVDDSSQAYWEHLQSENQCCGVDGPQDYELIHRDIPPSCCPSTHPLRDGGAKRHLHTNCVTERSYYTRGCDEALRLRKAFKGKIFITTGVIFILIEILCIILAVWMARTLKSERRRLQQNLQAHFES</sequence>
<dbReference type="EMBL" id="OW152819">
    <property type="protein sequence ID" value="CAH2074608.1"/>
    <property type="molecule type" value="Genomic_DNA"/>
</dbReference>
<feature type="transmembrane region" description="Helical" evidence="6">
    <location>
        <begin position="12"/>
        <end position="35"/>
    </location>
</feature>
<dbReference type="InterPro" id="IPR018499">
    <property type="entry name" value="Tetraspanin/Peripherin"/>
</dbReference>
<keyword evidence="5 6" id="KW-0472">Membrane</keyword>
<comment type="subcellular location">
    <subcellularLocation>
        <location evidence="1 6">Membrane</location>
        <topology evidence="1 6">Multi-pass membrane protein</topology>
    </subcellularLocation>
</comment>
<evidence type="ECO:0000256" key="5">
    <source>
        <dbReference type="ARBA" id="ARBA00023136"/>
    </source>
</evidence>
<evidence type="ECO:0000256" key="4">
    <source>
        <dbReference type="ARBA" id="ARBA00022989"/>
    </source>
</evidence>
<protein>
    <recommendedName>
        <fullName evidence="6">Tetraspanin</fullName>
    </recommendedName>
</protein>
<dbReference type="SUPFAM" id="SSF48652">
    <property type="entry name" value="Tetraspanin"/>
    <property type="match status" value="1"/>
</dbReference>
<evidence type="ECO:0000313" key="8">
    <source>
        <dbReference type="Proteomes" id="UP000837857"/>
    </source>
</evidence>
<dbReference type="Gene3D" id="1.10.1450.10">
    <property type="entry name" value="Tetraspanin"/>
    <property type="match status" value="1"/>
</dbReference>
<dbReference type="Pfam" id="PF00335">
    <property type="entry name" value="Tetraspanin"/>
    <property type="match status" value="1"/>
</dbReference>
<keyword evidence="8" id="KW-1185">Reference proteome</keyword>
<dbReference type="InterPro" id="IPR008952">
    <property type="entry name" value="Tetraspanin_EC2_sf"/>
</dbReference>
<accession>A0ABN8J200</accession>
<feature type="non-terminal residue" evidence="7">
    <location>
        <position position="1"/>
    </location>
</feature>
<feature type="transmembrane region" description="Helical" evidence="6">
    <location>
        <begin position="50"/>
        <end position="73"/>
    </location>
</feature>
<feature type="transmembrane region" description="Helical" evidence="6">
    <location>
        <begin position="208"/>
        <end position="231"/>
    </location>
</feature>
<dbReference type="PANTHER" id="PTHR19282:SF544">
    <property type="entry name" value="TETRASPANIN"/>
    <property type="match status" value="1"/>
</dbReference>
<dbReference type="PIRSF" id="PIRSF002419">
    <property type="entry name" value="Tetraspanin"/>
    <property type="match status" value="1"/>
</dbReference>
<dbReference type="PANTHER" id="PTHR19282">
    <property type="entry name" value="TETRASPANIN"/>
    <property type="match status" value="1"/>
</dbReference>
<evidence type="ECO:0000256" key="6">
    <source>
        <dbReference type="RuleBase" id="RU361218"/>
    </source>
</evidence>
<keyword evidence="4 6" id="KW-1133">Transmembrane helix</keyword>
<gene>
    <name evidence="7" type="ORF">IPOD504_LOCUS16155</name>
</gene>
<reference evidence="7" key="1">
    <citation type="submission" date="2022-03" db="EMBL/GenBank/DDBJ databases">
        <authorList>
            <person name="Martin H S."/>
        </authorList>
    </citation>
    <scope>NUCLEOTIDE SEQUENCE</scope>
</reference>
<dbReference type="Proteomes" id="UP000837857">
    <property type="component" value="Chromosome 7"/>
</dbReference>
<dbReference type="PRINTS" id="PR00259">
    <property type="entry name" value="TMFOUR"/>
</dbReference>
<comment type="similarity">
    <text evidence="2 6">Belongs to the tetraspanin (TM4SF) family.</text>
</comment>
<dbReference type="CDD" id="cd03127">
    <property type="entry name" value="tetraspanin_LEL"/>
    <property type="match status" value="1"/>
</dbReference>
<keyword evidence="3 6" id="KW-0812">Transmembrane</keyword>
<evidence type="ECO:0000256" key="2">
    <source>
        <dbReference type="ARBA" id="ARBA00006840"/>
    </source>
</evidence>
<dbReference type="InterPro" id="IPR000301">
    <property type="entry name" value="Tetraspanin_animals"/>
</dbReference>
<evidence type="ECO:0000256" key="1">
    <source>
        <dbReference type="ARBA" id="ARBA00004141"/>
    </source>
</evidence>
<proteinExistence type="inferred from homology"/>
<feature type="transmembrane region" description="Helical" evidence="6">
    <location>
        <begin position="80"/>
        <end position="108"/>
    </location>
</feature>
<name>A0ABN8J200_9NEOP</name>
<evidence type="ECO:0000256" key="3">
    <source>
        <dbReference type="ARBA" id="ARBA00022692"/>
    </source>
</evidence>